<keyword evidence="2" id="KW-1185">Reference proteome</keyword>
<evidence type="ECO:0000313" key="2">
    <source>
        <dbReference type="Proteomes" id="UP001557485"/>
    </source>
</evidence>
<gene>
    <name evidence="1" type="ORF">AB4876_18885</name>
</gene>
<accession>A0ABV3UB73</accession>
<organism evidence="1 2">
    <name type="scientific">Zhongshania guokunii</name>
    <dbReference type="NCBI Taxonomy" id="641783"/>
    <lineage>
        <taxon>Bacteria</taxon>
        <taxon>Pseudomonadati</taxon>
        <taxon>Pseudomonadota</taxon>
        <taxon>Gammaproteobacteria</taxon>
        <taxon>Cellvibrionales</taxon>
        <taxon>Spongiibacteraceae</taxon>
        <taxon>Zhongshania</taxon>
    </lineage>
</organism>
<name>A0ABV3UB73_9GAMM</name>
<sequence>MLLQTGLSNDVDSIKIEEYFDCEDQANTTTLDIIGFGGDPWQGMADDSPALFYQRQYWFQMIQHMADSMGVELSRIEAASYSEAALVDLGRRPLPLRRAVPEAWRMNQLAM</sequence>
<proteinExistence type="predicted"/>
<dbReference type="Proteomes" id="UP001557485">
    <property type="component" value="Unassembled WGS sequence"/>
</dbReference>
<evidence type="ECO:0000313" key="1">
    <source>
        <dbReference type="EMBL" id="MEX1670975.1"/>
    </source>
</evidence>
<reference evidence="1 2" key="1">
    <citation type="journal article" date="2011" name="Int. J. Syst. Evol. Microbiol.">
        <title>Zhongshania antarctica gen. nov., sp. nov. and Zhongshania guokunii sp. nov., gammaproteobacteria respectively isolated from coastal attached (fast) ice and surface seawater of the Antarctic.</title>
        <authorList>
            <person name="Li H.J."/>
            <person name="Zhang X.Y."/>
            <person name="Chen C.X."/>
            <person name="Zhang Y.J."/>
            <person name="Gao Z.M."/>
            <person name="Yu Y."/>
            <person name="Chen X.L."/>
            <person name="Chen B."/>
            <person name="Zhang Y.Z."/>
        </authorList>
    </citation>
    <scope>NUCLEOTIDE SEQUENCE [LARGE SCALE GENOMIC DNA]</scope>
    <source>
        <strain evidence="1 2">ZS6-22T</strain>
    </source>
</reference>
<dbReference type="RefSeq" id="WP_368383242.1">
    <property type="nucleotide sequence ID" value="NZ_JBFRYA010000029.1"/>
</dbReference>
<comment type="caution">
    <text evidence="1">The sequence shown here is derived from an EMBL/GenBank/DDBJ whole genome shotgun (WGS) entry which is preliminary data.</text>
</comment>
<dbReference type="EMBL" id="JBFRYA010000029">
    <property type="protein sequence ID" value="MEX1670975.1"/>
    <property type="molecule type" value="Genomic_DNA"/>
</dbReference>
<protein>
    <submittedName>
        <fullName evidence="1">Uncharacterized protein</fullName>
    </submittedName>
</protein>